<proteinExistence type="predicted"/>
<keyword evidence="2" id="KW-0597">Phosphoprotein</keyword>
<feature type="region of interest" description="Disordered" evidence="8">
    <location>
        <begin position="435"/>
        <end position="486"/>
    </location>
</feature>
<evidence type="ECO:0000256" key="6">
    <source>
        <dbReference type="ARBA" id="ARBA00022989"/>
    </source>
</evidence>
<dbReference type="InterPro" id="IPR051694">
    <property type="entry name" value="Immunoregulatory_rcpt-like"/>
</dbReference>
<dbReference type="Pfam" id="PF21314">
    <property type="entry name" value="TM_ErbB1"/>
    <property type="match status" value="1"/>
</dbReference>
<dbReference type="GO" id="GO:0016020">
    <property type="term" value="C:membrane"/>
    <property type="evidence" value="ECO:0007669"/>
    <property type="project" value="UniProtKB-SubCell"/>
</dbReference>
<evidence type="ECO:0000259" key="10">
    <source>
        <dbReference type="Pfam" id="PF21314"/>
    </source>
</evidence>
<keyword evidence="4" id="KW-0547">Nucleotide-binding</keyword>
<feature type="compositionally biased region" description="Polar residues" evidence="8">
    <location>
        <begin position="397"/>
        <end position="415"/>
    </location>
</feature>
<dbReference type="STRING" id="1328759.A0A5C2SHV9"/>
<dbReference type="GO" id="GO:0005524">
    <property type="term" value="F:ATP binding"/>
    <property type="evidence" value="ECO:0007669"/>
    <property type="project" value="UniProtKB-KW"/>
</dbReference>
<protein>
    <recommendedName>
        <fullName evidence="10">Epidermal growth factor receptor-like transmembrane-juxtamembrane segment domain-containing protein</fullName>
    </recommendedName>
</protein>
<feature type="compositionally biased region" description="Low complexity" evidence="8">
    <location>
        <begin position="1"/>
        <end position="154"/>
    </location>
</feature>
<feature type="compositionally biased region" description="Low complexity" evidence="8">
    <location>
        <begin position="324"/>
        <end position="341"/>
    </location>
</feature>
<keyword evidence="6 9" id="KW-1133">Transmembrane helix</keyword>
<dbReference type="Gene3D" id="1.20.5.510">
    <property type="entry name" value="Single helix bin"/>
    <property type="match status" value="1"/>
</dbReference>
<dbReference type="Proteomes" id="UP000313359">
    <property type="component" value="Unassembled WGS sequence"/>
</dbReference>
<keyword evidence="12" id="KW-1185">Reference proteome</keyword>
<feature type="region of interest" description="Disordered" evidence="8">
    <location>
        <begin position="355"/>
        <end position="420"/>
    </location>
</feature>
<comment type="subcellular location">
    <subcellularLocation>
        <location evidence="1">Membrane</location>
        <topology evidence="1">Single-pass membrane protein</topology>
    </subcellularLocation>
</comment>
<dbReference type="PANTHER" id="PTHR15549">
    <property type="entry name" value="PAIRED IMMUNOGLOBULIN-LIKE TYPE 2 RECEPTOR"/>
    <property type="match status" value="1"/>
</dbReference>
<dbReference type="OrthoDB" id="3263231at2759"/>
<feature type="region of interest" description="Disordered" evidence="8">
    <location>
        <begin position="316"/>
        <end position="342"/>
    </location>
</feature>
<evidence type="ECO:0000313" key="12">
    <source>
        <dbReference type="Proteomes" id="UP000313359"/>
    </source>
</evidence>
<evidence type="ECO:0000256" key="4">
    <source>
        <dbReference type="ARBA" id="ARBA00022741"/>
    </source>
</evidence>
<feature type="compositionally biased region" description="Low complexity" evidence="8">
    <location>
        <begin position="359"/>
        <end position="369"/>
    </location>
</feature>
<keyword evidence="3 9" id="KW-0812">Transmembrane</keyword>
<keyword evidence="7 9" id="KW-0472">Membrane</keyword>
<dbReference type="EMBL" id="ML122258">
    <property type="protein sequence ID" value="RPD62844.1"/>
    <property type="molecule type" value="Genomic_DNA"/>
</dbReference>
<dbReference type="AlphaFoldDB" id="A0A5C2SHV9"/>
<dbReference type="InterPro" id="IPR049328">
    <property type="entry name" value="TM_ErbB1"/>
</dbReference>
<reference evidence="11" key="1">
    <citation type="journal article" date="2018" name="Genome Biol. Evol.">
        <title>Genomics and development of Lentinus tigrinus, a white-rot wood-decaying mushroom with dimorphic fruiting bodies.</title>
        <authorList>
            <person name="Wu B."/>
            <person name="Xu Z."/>
            <person name="Knudson A."/>
            <person name="Carlson A."/>
            <person name="Chen N."/>
            <person name="Kovaka S."/>
            <person name="LaButti K."/>
            <person name="Lipzen A."/>
            <person name="Pennachio C."/>
            <person name="Riley R."/>
            <person name="Schakwitz W."/>
            <person name="Umezawa K."/>
            <person name="Ohm R.A."/>
            <person name="Grigoriev I.V."/>
            <person name="Nagy L.G."/>
            <person name="Gibbons J."/>
            <person name="Hibbett D."/>
        </authorList>
    </citation>
    <scope>NUCLEOTIDE SEQUENCE [LARGE SCALE GENOMIC DNA]</scope>
    <source>
        <strain evidence="11">ALCF2SS1-6</strain>
    </source>
</reference>
<name>A0A5C2SHV9_9APHY</name>
<feature type="transmembrane region" description="Helical" evidence="9">
    <location>
        <begin position="194"/>
        <end position="217"/>
    </location>
</feature>
<sequence length="486" mass="48328">MSSPPATGDPTSSTTPPVSDTSTSTPTQGPSSPSSSSSPASSTTDTTSRTNNPPPSSTDTSTSTTSTSDTSTTDTTTTSDTSTTTTTSDTSVTTPPVSSPTDTSSTPPPTSDTSSSVTPTDTSSTAASTGSSTAATPTSTSSSVAPTTSTQTSTVIGTDANGSQYTSIFTTTVLSTPTISSSDNSSSSSSHTGAIVGGVVGGVVGAAILAALIFFICRRRRQRDDFDGNFDPDRVVGLSGDNRGTLPDIDLAADNITPYNYTPPGGGGQQGVGMPVPQPSPGGAPDMRQYPGQVPAFLAGGVAGGAAGAAMAHGAKSQEGRAASPPSSYSQPTTYYPQSTSDHGYPDYAAYASYANQHPSTSPTGSSPTNASFGPGVGVAAVPGRDFRHPSPGPSLAHTSYTGQTDPSVSGSSSAPGHIPSAKEREAFANRHGGNLAVANPDTAGAGPASSGVVQHTDGGRLDATPEDAEEPSEVPPRYDTIAHDR</sequence>
<evidence type="ECO:0000256" key="7">
    <source>
        <dbReference type="ARBA" id="ARBA00023136"/>
    </source>
</evidence>
<accession>A0A5C2SHV9</accession>
<dbReference type="GO" id="GO:0071944">
    <property type="term" value="C:cell periphery"/>
    <property type="evidence" value="ECO:0007669"/>
    <property type="project" value="UniProtKB-ARBA"/>
</dbReference>
<evidence type="ECO:0000256" key="2">
    <source>
        <dbReference type="ARBA" id="ARBA00022553"/>
    </source>
</evidence>
<dbReference type="PANTHER" id="PTHR15549:SF30">
    <property type="entry name" value="MID2 DOMAIN-CONTAINING PROTEIN"/>
    <property type="match status" value="1"/>
</dbReference>
<evidence type="ECO:0000256" key="1">
    <source>
        <dbReference type="ARBA" id="ARBA00004167"/>
    </source>
</evidence>
<evidence type="ECO:0000256" key="9">
    <source>
        <dbReference type="SAM" id="Phobius"/>
    </source>
</evidence>
<evidence type="ECO:0000256" key="3">
    <source>
        <dbReference type="ARBA" id="ARBA00022692"/>
    </source>
</evidence>
<feature type="region of interest" description="Disordered" evidence="8">
    <location>
        <begin position="1"/>
        <end position="161"/>
    </location>
</feature>
<gene>
    <name evidence="11" type="ORF">L227DRAFT_609390</name>
</gene>
<keyword evidence="5" id="KW-0067">ATP-binding</keyword>
<organism evidence="11 12">
    <name type="scientific">Lentinus tigrinus ALCF2SS1-6</name>
    <dbReference type="NCBI Taxonomy" id="1328759"/>
    <lineage>
        <taxon>Eukaryota</taxon>
        <taxon>Fungi</taxon>
        <taxon>Dikarya</taxon>
        <taxon>Basidiomycota</taxon>
        <taxon>Agaricomycotina</taxon>
        <taxon>Agaricomycetes</taxon>
        <taxon>Polyporales</taxon>
        <taxon>Polyporaceae</taxon>
        <taxon>Lentinus</taxon>
    </lineage>
</organism>
<evidence type="ECO:0000256" key="8">
    <source>
        <dbReference type="SAM" id="MobiDB-lite"/>
    </source>
</evidence>
<evidence type="ECO:0000313" key="11">
    <source>
        <dbReference type="EMBL" id="RPD62844.1"/>
    </source>
</evidence>
<feature type="domain" description="Epidermal growth factor receptor-like transmembrane-juxtamembrane segment" evidence="10">
    <location>
        <begin position="195"/>
        <end position="223"/>
    </location>
</feature>
<evidence type="ECO:0000256" key="5">
    <source>
        <dbReference type="ARBA" id="ARBA00022840"/>
    </source>
</evidence>